<gene>
    <name evidence="1" type="ORF">RRG08_064244</name>
</gene>
<reference evidence="1" key="1">
    <citation type="journal article" date="2023" name="G3 (Bethesda)">
        <title>A reference genome for the long-term kleptoplast-retaining sea slug Elysia crispata morphotype clarki.</title>
        <authorList>
            <person name="Eastman K.E."/>
            <person name="Pendleton A.L."/>
            <person name="Shaikh M.A."/>
            <person name="Suttiyut T."/>
            <person name="Ogas R."/>
            <person name="Tomko P."/>
            <person name="Gavelis G."/>
            <person name="Widhalm J.R."/>
            <person name="Wisecaver J.H."/>
        </authorList>
    </citation>
    <scope>NUCLEOTIDE SEQUENCE</scope>
    <source>
        <strain evidence="1">ECLA1</strain>
    </source>
</reference>
<evidence type="ECO:0000313" key="1">
    <source>
        <dbReference type="EMBL" id="KAK3765167.1"/>
    </source>
</evidence>
<proteinExistence type="predicted"/>
<name>A0AAE1DCA7_9GAST</name>
<dbReference type="AlphaFoldDB" id="A0AAE1DCA7"/>
<sequence>MQNVMADRRELTKVSHSLRSSFFGLITHHRSGQDCSTDKPHYEASSQPKHLFQVGSILFRLHDEPGTTRACHHLAEPVLAQRPKLYSTDNNKTREKTKV</sequence>
<accession>A0AAE1DCA7</accession>
<organism evidence="1 2">
    <name type="scientific">Elysia crispata</name>
    <name type="common">lettuce slug</name>
    <dbReference type="NCBI Taxonomy" id="231223"/>
    <lineage>
        <taxon>Eukaryota</taxon>
        <taxon>Metazoa</taxon>
        <taxon>Spiralia</taxon>
        <taxon>Lophotrochozoa</taxon>
        <taxon>Mollusca</taxon>
        <taxon>Gastropoda</taxon>
        <taxon>Heterobranchia</taxon>
        <taxon>Euthyneura</taxon>
        <taxon>Panpulmonata</taxon>
        <taxon>Sacoglossa</taxon>
        <taxon>Placobranchoidea</taxon>
        <taxon>Plakobranchidae</taxon>
        <taxon>Elysia</taxon>
    </lineage>
</organism>
<evidence type="ECO:0000313" key="2">
    <source>
        <dbReference type="Proteomes" id="UP001283361"/>
    </source>
</evidence>
<dbReference type="Proteomes" id="UP001283361">
    <property type="component" value="Unassembled WGS sequence"/>
</dbReference>
<dbReference type="EMBL" id="JAWDGP010004343">
    <property type="protein sequence ID" value="KAK3765167.1"/>
    <property type="molecule type" value="Genomic_DNA"/>
</dbReference>
<comment type="caution">
    <text evidence="1">The sequence shown here is derived from an EMBL/GenBank/DDBJ whole genome shotgun (WGS) entry which is preliminary data.</text>
</comment>
<protein>
    <submittedName>
        <fullName evidence="1">Uncharacterized protein</fullName>
    </submittedName>
</protein>
<keyword evidence="2" id="KW-1185">Reference proteome</keyword>